<evidence type="ECO:0000313" key="3">
    <source>
        <dbReference type="Proteomes" id="UP000030364"/>
    </source>
</evidence>
<evidence type="ECO:0000313" key="2">
    <source>
        <dbReference type="EMBL" id="KIX84347.1"/>
    </source>
</evidence>
<dbReference type="EMBL" id="JPSL02000040">
    <property type="protein sequence ID" value="KIX84347.1"/>
    <property type="molecule type" value="Genomic_DNA"/>
</dbReference>
<name>A0A0D6X9H7_THEFI</name>
<keyword evidence="3" id="KW-1185">Reference proteome</keyword>
<dbReference type="SUPFAM" id="SSF103196">
    <property type="entry name" value="Roadblock/LC7 domain"/>
    <property type="match status" value="1"/>
</dbReference>
<protein>
    <recommendedName>
        <fullName evidence="1">Roadblock/LAMTOR2 domain-containing protein</fullName>
    </recommendedName>
</protein>
<comment type="caution">
    <text evidence="2">The sequence shown here is derived from an EMBL/GenBank/DDBJ whole genome shotgun (WGS) entry which is preliminary data.</text>
</comment>
<dbReference type="InterPro" id="IPR004942">
    <property type="entry name" value="Roadblock/LAMTOR2_dom"/>
</dbReference>
<dbReference type="Pfam" id="PF03259">
    <property type="entry name" value="Robl_LC7"/>
    <property type="match status" value="1"/>
</dbReference>
<sequence>MAYLEALKTLGVEQAVLTGLDGLVIESAGRGSSELLAAELASLLRHMAPLAEALSGEVRRFTLATDAREVLAVRVKDYLLAAVINRGADRKAVGNELSRIALRLAEEL</sequence>
<evidence type="ECO:0000259" key="1">
    <source>
        <dbReference type="SMART" id="SM00960"/>
    </source>
</evidence>
<accession>A0A0D6X9H7</accession>
<organism evidence="2 3">
    <name type="scientific">Thermus filiformis</name>
    <dbReference type="NCBI Taxonomy" id="276"/>
    <lineage>
        <taxon>Bacteria</taxon>
        <taxon>Thermotogati</taxon>
        <taxon>Deinococcota</taxon>
        <taxon>Deinococci</taxon>
        <taxon>Thermales</taxon>
        <taxon>Thermaceae</taxon>
        <taxon>Thermus</taxon>
    </lineage>
</organism>
<feature type="domain" description="Roadblock/LAMTOR2" evidence="1">
    <location>
        <begin position="2"/>
        <end position="84"/>
    </location>
</feature>
<dbReference type="SMART" id="SM00960">
    <property type="entry name" value="Robl_LC7"/>
    <property type="match status" value="1"/>
</dbReference>
<proteinExistence type="predicted"/>
<dbReference type="Proteomes" id="UP000030364">
    <property type="component" value="Unassembled WGS sequence"/>
</dbReference>
<dbReference type="Gene3D" id="3.30.450.30">
    <property type="entry name" value="Dynein light chain 2a, cytoplasmic"/>
    <property type="match status" value="1"/>
</dbReference>
<dbReference type="RefSeq" id="WP_038060724.1">
    <property type="nucleotide sequence ID" value="NZ_JPSL02000040.1"/>
</dbReference>
<dbReference type="AlphaFoldDB" id="A0A0D6X9H7"/>
<reference evidence="2 3" key="1">
    <citation type="journal article" date="2015" name="Genome Announc.">
        <title>Draft Genome Sequence of the Thermophile Thermus filiformis ATCC 43280, Producer of Carotenoid-(Di)glucoside-Branched Fatty Acid (Di)esters and Source of Hyperthermostable Enzymes of Biotechnological Interest.</title>
        <authorList>
            <person name="Mandelli F."/>
            <person name="Oliveira Ramires B."/>
            <person name="Couger M.B."/>
            <person name="Paixao D.A."/>
            <person name="Camilo C.M."/>
            <person name="Polikarpov I."/>
            <person name="Prade R."/>
            <person name="Riano-Pachon D.M."/>
            <person name="Squina F.M."/>
        </authorList>
    </citation>
    <scope>NUCLEOTIDE SEQUENCE [LARGE SCALE GENOMIC DNA]</scope>
    <source>
        <strain evidence="2 3">ATCC 43280</strain>
    </source>
</reference>
<gene>
    <name evidence="2" type="ORF">THFILI_09070</name>
</gene>
<dbReference type="OrthoDB" id="32664at2"/>
<dbReference type="STRING" id="276.THFILI_09070"/>